<dbReference type="Proteomes" id="UP000541444">
    <property type="component" value="Unassembled WGS sequence"/>
</dbReference>
<organism evidence="2 3">
    <name type="scientific">Kingdonia uniflora</name>
    <dbReference type="NCBI Taxonomy" id="39325"/>
    <lineage>
        <taxon>Eukaryota</taxon>
        <taxon>Viridiplantae</taxon>
        <taxon>Streptophyta</taxon>
        <taxon>Embryophyta</taxon>
        <taxon>Tracheophyta</taxon>
        <taxon>Spermatophyta</taxon>
        <taxon>Magnoliopsida</taxon>
        <taxon>Ranunculales</taxon>
        <taxon>Circaeasteraceae</taxon>
        <taxon>Kingdonia</taxon>
    </lineage>
</organism>
<dbReference type="InterPro" id="IPR010400">
    <property type="entry name" value="PITH_dom"/>
</dbReference>
<dbReference type="Gene3D" id="2.60.120.470">
    <property type="entry name" value="PITH domain"/>
    <property type="match status" value="1"/>
</dbReference>
<accession>A0A7J7KWX9</accession>
<proteinExistence type="predicted"/>
<sequence>MDQRIKKLIEAQALDSKDDFTKLQGSMIATELCDMEGKLKSNDGDPELLLFIPFTSDMKIKSISVGRGIGGASPSKKKNLKRDVVATIVYEAMPNLSDPKLLEYIFKDRRIHEYIIDLESYKNSNYKMQIEIVQVDDQAEEKHQYHMYHNNMVEIYQISNSYGFKRRRLSECCDLTPQDKEAKLHPESSNRRLGI</sequence>
<protein>
    <recommendedName>
        <fullName evidence="1">PITH domain-containing protein</fullName>
    </recommendedName>
</protein>
<dbReference type="GO" id="GO:0005737">
    <property type="term" value="C:cytoplasm"/>
    <property type="evidence" value="ECO:0007669"/>
    <property type="project" value="UniProtKB-ARBA"/>
</dbReference>
<dbReference type="OrthoDB" id="2635at2759"/>
<dbReference type="EMBL" id="JACGCM010002827">
    <property type="protein sequence ID" value="KAF6134764.1"/>
    <property type="molecule type" value="Genomic_DNA"/>
</dbReference>
<feature type="domain" description="PITH" evidence="1">
    <location>
        <begin position="36"/>
        <end position="76"/>
    </location>
</feature>
<dbReference type="Pfam" id="PF06201">
    <property type="entry name" value="PITH"/>
    <property type="match status" value="1"/>
</dbReference>
<name>A0A7J7KWX9_9MAGN</name>
<evidence type="ECO:0000259" key="1">
    <source>
        <dbReference type="Pfam" id="PF06201"/>
    </source>
</evidence>
<reference evidence="2 3" key="1">
    <citation type="journal article" date="2020" name="IScience">
        <title>Genome Sequencing of the Endangered Kingdonia uniflora (Circaeasteraceae, Ranunculales) Reveals Potential Mechanisms of Evolutionary Specialization.</title>
        <authorList>
            <person name="Sun Y."/>
            <person name="Deng T."/>
            <person name="Zhang A."/>
            <person name="Moore M.J."/>
            <person name="Landis J.B."/>
            <person name="Lin N."/>
            <person name="Zhang H."/>
            <person name="Zhang X."/>
            <person name="Huang J."/>
            <person name="Zhang X."/>
            <person name="Sun H."/>
            <person name="Wang H."/>
        </authorList>
    </citation>
    <scope>NUCLEOTIDE SEQUENCE [LARGE SCALE GENOMIC DNA]</scope>
    <source>
        <strain evidence="2">TB1705</strain>
        <tissue evidence="2">Leaf</tissue>
    </source>
</reference>
<dbReference type="InterPro" id="IPR037047">
    <property type="entry name" value="PITH_dom_sf"/>
</dbReference>
<evidence type="ECO:0000313" key="3">
    <source>
        <dbReference type="Proteomes" id="UP000541444"/>
    </source>
</evidence>
<gene>
    <name evidence="2" type="ORF">GIB67_002165</name>
</gene>
<evidence type="ECO:0000313" key="2">
    <source>
        <dbReference type="EMBL" id="KAF6134764.1"/>
    </source>
</evidence>
<keyword evidence="3" id="KW-1185">Reference proteome</keyword>
<dbReference type="AlphaFoldDB" id="A0A7J7KWX9"/>
<comment type="caution">
    <text evidence="2">The sequence shown here is derived from an EMBL/GenBank/DDBJ whole genome shotgun (WGS) entry which is preliminary data.</text>
</comment>